<organism evidence="1 2">
    <name type="scientific">Vibrio zhanjiangensis</name>
    <dbReference type="NCBI Taxonomy" id="1046128"/>
    <lineage>
        <taxon>Bacteria</taxon>
        <taxon>Pseudomonadati</taxon>
        <taxon>Pseudomonadota</taxon>
        <taxon>Gammaproteobacteria</taxon>
        <taxon>Vibrionales</taxon>
        <taxon>Vibrionaceae</taxon>
        <taxon>Vibrio</taxon>
    </lineage>
</organism>
<dbReference type="EMBL" id="BSPW01000019">
    <property type="protein sequence ID" value="GLT17072.1"/>
    <property type="molecule type" value="Genomic_DNA"/>
</dbReference>
<evidence type="ECO:0000313" key="2">
    <source>
        <dbReference type="Proteomes" id="UP001157138"/>
    </source>
</evidence>
<name>A0ABQ6EVM1_9VIBR</name>
<dbReference type="Proteomes" id="UP001157138">
    <property type="component" value="Unassembled WGS sequence"/>
</dbReference>
<evidence type="ECO:0008006" key="3">
    <source>
        <dbReference type="Google" id="ProtNLM"/>
    </source>
</evidence>
<evidence type="ECO:0000313" key="1">
    <source>
        <dbReference type="EMBL" id="GLT17072.1"/>
    </source>
</evidence>
<dbReference type="RefSeq" id="WP_284190992.1">
    <property type="nucleotide sequence ID" value="NZ_BSPW01000019.1"/>
</dbReference>
<proteinExistence type="predicted"/>
<gene>
    <name evidence="1" type="ORF">GCM10007938_08490</name>
</gene>
<reference evidence="2" key="1">
    <citation type="journal article" date="2019" name="Int. J. Syst. Evol. Microbiol.">
        <title>The Global Catalogue of Microorganisms (GCM) 10K type strain sequencing project: providing services to taxonomists for standard genome sequencing and annotation.</title>
        <authorList>
            <consortium name="The Broad Institute Genomics Platform"/>
            <consortium name="The Broad Institute Genome Sequencing Center for Infectious Disease"/>
            <person name="Wu L."/>
            <person name="Ma J."/>
        </authorList>
    </citation>
    <scope>NUCLEOTIDE SEQUENCE [LARGE SCALE GENOMIC DNA]</scope>
    <source>
        <strain evidence="2">NBRC 108723</strain>
    </source>
</reference>
<protein>
    <recommendedName>
        <fullName evidence="3">Roadblock/LAMTOR2 domain-containing protein</fullName>
    </recommendedName>
</protein>
<comment type="caution">
    <text evidence="1">The sequence shown here is derived from an EMBL/GenBank/DDBJ whole genome shotgun (WGS) entry which is preliminary data.</text>
</comment>
<keyword evidence="2" id="KW-1185">Reference proteome</keyword>
<sequence length="113" mass="13180">MINKNRDLSYLLEELKIQMIRGRGPWLVGRVSLEYEGKVIVASGKSLELMLEKTESILSMIHVRATIIAGQRRNPFLLYSKEYEKLFLIIVKENEKCLALRGKIRSDYKIKRP</sequence>
<accession>A0ABQ6EVM1</accession>